<dbReference type="RefSeq" id="WP_185985937.1">
    <property type="nucleotide sequence ID" value="NZ_BAAALZ010000003.1"/>
</dbReference>
<dbReference type="Gene3D" id="3.40.50.12580">
    <property type="match status" value="1"/>
</dbReference>
<protein>
    <submittedName>
        <fullName evidence="1">Uncharacterized protein</fullName>
    </submittedName>
</protein>
<comment type="caution">
    <text evidence="1">The sequence shown here is derived from an EMBL/GenBank/DDBJ whole genome shotgun (WGS) entry which is preliminary data.</text>
</comment>
<reference evidence="1 2" key="1">
    <citation type="submission" date="2020-07" db="EMBL/GenBank/DDBJ databases">
        <title>Sequencing the genomes of 1000 actinobacteria strains.</title>
        <authorList>
            <person name="Klenk H.-P."/>
        </authorList>
    </citation>
    <scope>NUCLEOTIDE SEQUENCE [LARGE SCALE GENOMIC DNA]</scope>
    <source>
        <strain evidence="1 2">DSM 17380</strain>
    </source>
</reference>
<dbReference type="InterPro" id="IPR007554">
    <property type="entry name" value="Glycerophosphate_synth"/>
</dbReference>
<name>A0A852RFG7_9MICO</name>
<dbReference type="AlphaFoldDB" id="A0A852RFG7"/>
<dbReference type="InterPro" id="IPR043148">
    <property type="entry name" value="TagF_C"/>
</dbReference>
<keyword evidence="2" id="KW-1185">Reference proteome</keyword>
<evidence type="ECO:0000313" key="1">
    <source>
        <dbReference type="EMBL" id="NYD25452.1"/>
    </source>
</evidence>
<evidence type="ECO:0000313" key="2">
    <source>
        <dbReference type="Proteomes" id="UP000586095"/>
    </source>
</evidence>
<dbReference type="GO" id="GO:0047355">
    <property type="term" value="F:CDP-glycerol glycerophosphotransferase activity"/>
    <property type="evidence" value="ECO:0007669"/>
    <property type="project" value="InterPro"/>
</dbReference>
<dbReference type="EMBL" id="JACCBD010000001">
    <property type="protein sequence ID" value="NYD25452.1"/>
    <property type="molecule type" value="Genomic_DNA"/>
</dbReference>
<dbReference type="Pfam" id="PF04464">
    <property type="entry name" value="Glyphos_transf"/>
    <property type="match status" value="1"/>
</dbReference>
<dbReference type="GO" id="GO:0016020">
    <property type="term" value="C:membrane"/>
    <property type="evidence" value="ECO:0007669"/>
    <property type="project" value="InterPro"/>
</dbReference>
<accession>A0A852RFG7</accession>
<organism evidence="1 2">
    <name type="scientific">Leucobacter aridicollis</name>
    <dbReference type="NCBI Taxonomy" id="283878"/>
    <lineage>
        <taxon>Bacteria</taxon>
        <taxon>Bacillati</taxon>
        <taxon>Actinomycetota</taxon>
        <taxon>Actinomycetes</taxon>
        <taxon>Micrococcales</taxon>
        <taxon>Microbacteriaceae</taxon>
        <taxon>Leucobacter</taxon>
    </lineage>
</organism>
<proteinExistence type="predicted"/>
<gene>
    <name evidence="1" type="ORF">BJ960_000255</name>
</gene>
<sequence>MAETLLARLRRGHLVSRGWGRAVREVRSLITTATLSTTRPRPRHAAIVTLNADEENATAQAVFLGDSGEFDRIVLVTPSPEISRIAVGMAARRLELEVPPQLEYRELSYRALLGEYRRSRETYSTHVLLPGRDFSRKRRHVHLTHGSGPKPDTTFRAPTNVLASITPQWVEQQLKEYKLPPDTEVIEYMPRLEIMRRSVGDTSILEKLGLDPTKPLVVWAPTYRVTRRGREVRVSGVPLGIIHSTVSAKLFELMSTTGAALVVKVHPQDADSYSSFGPQVFDSSSLRTLEITSYELFGVAAQVVTDYSSIYLEREHVGLEYLLFRPDYAAFEGSYRGLRG</sequence>
<dbReference type="Proteomes" id="UP000586095">
    <property type="component" value="Unassembled WGS sequence"/>
</dbReference>